<dbReference type="PROSITE" id="PS50943">
    <property type="entry name" value="HTH_CROC1"/>
    <property type="match status" value="1"/>
</dbReference>
<evidence type="ECO:0000313" key="3">
    <source>
        <dbReference type="Proteomes" id="UP000321304"/>
    </source>
</evidence>
<sequence length="100" mass="11175">MDITLTLNSPQDIVRGIASRAKQRRLEANLTQLGLAARAQVSLGTLKQFERTGKSSIEFLIAIAFALGAEQEFESLFPPRPRKSIEDVISKPLRVRGRRK</sequence>
<accession>A0A560LBY0</accession>
<dbReference type="InterPro" id="IPR001387">
    <property type="entry name" value="Cro/C1-type_HTH"/>
</dbReference>
<feature type="domain" description="HTH cro/C1-type" evidence="1">
    <location>
        <begin position="22"/>
        <end position="73"/>
    </location>
</feature>
<dbReference type="InterPro" id="IPR010982">
    <property type="entry name" value="Lambda_DNA-bd_dom_sf"/>
</dbReference>
<evidence type="ECO:0000313" key="2">
    <source>
        <dbReference type="EMBL" id="TWB93033.1"/>
    </source>
</evidence>
<evidence type="ECO:0000259" key="1">
    <source>
        <dbReference type="PROSITE" id="PS50943"/>
    </source>
</evidence>
<dbReference type="AlphaFoldDB" id="A0A560LBY0"/>
<name>A0A560LBY0_9BRAD</name>
<reference evidence="2 3" key="1">
    <citation type="submission" date="2019-06" db="EMBL/GenBank/DDBJ databases">
        <title>Genomic Encyclopedia of Type Strains, Phase IV (KMG-V): Genome sequencing to study the core and pangenomes of soil and plant-associated prokaryotes.</title>
        <authorList>
            <person name="Whitman W."/>
        </authorList>
    </citation>
    <scope>NUCLEOTIDE SEQUENCE [LARGE SCALE GENOMIC DNA]</scope>
    <source>
        <strain evidence="2 3">BR 10355</strain>
    </source>
</reference>
<dbReference type="Gene3D" id="1.10.260.40">
    <property type="entry name" value="lambda repressor-like DNA-binding domains"/>
    <property type="match status" value="1"/>
</dbReference>
<gene>
    <name evidence="2" type="ORF">FBZ93_11172</name>
</gene>
<comment type="caution">
    <text evidence="2">The sequence shown here is derived from an EMBL/GenBank/DDBJ whole genome shotgun (WGS) entry which is preliminary data.</text>
</comment>
<dbReference type="EMBL" id="VITY01000011">
    <property type="protein sequence ID" value="TWB93033.1"/>
    <property type="molecule type" value="Genomic_DNA"/>
</dbReference>
<keyword evidence="3" id="KW-1185">Reference proteome</keyword>
<dbReference type="Proteomes" id="UP000321304">
    <property type="component" value="Unassembled WGS sequence"/>
</dbReference>
<dbReference type="GO" id="GO:0003677">
    <property type="term" value="F:DNA binding"/>
    <property type="evidence" value="ECO:0007669"/>
    <property type="project" value="InterPro"/>
</dbReference>
<dbReference type="CDD" id="cd00093">
    <property type="entry name" value="HTH_XRE"/>
    <property type="match status" value="1"/>
</dbReference>
<organism evidence="2 3">
    <name type="scientific">Bradyrhizobium macuxiense</name>
    <dbReference type="NCBI Taxonomy" id="1755647"/>
    <lineage>
        <taxon>Bacteria</taxon>
        <taxon>Pseudomonadati</taxon>
        <taxon>Pseudomonadota</taxon>
        <taxon>Alphaproteobacteria</taxon>
        <taxon>Hyphomicrobiales</taxon>
        <taxon>Nitrobacteraceae</taxon>
        <taxon>Bradyrhizobium</taxon>
    </lineage>
</organism>
<proteinExistence type="predicted"/>
<dbReference type="SUPFAM" id="SSF47413">
    <property type="entry name" value="lambda repressor-like DNA-binding domains"/>
    <property type="match status" value="1"/>
</dbReference>
<protein>
    <recommendedName>
        <fullName evidence="1">HTH cro/C1-type domain-containing protein</fullName>
    </recommendedName>
</protein>